<gene>
    <name evidence="2" type="ORF">S12H4_16680</name>
</gene>
<dbReference type="AlphaFoldDB" id="X1RHD0"/>
<dbReference type="Gene3D" id="3.60.15.10">
    <property type="entry name" value="Ribonuclease Z/Hydroxyacylglutathione hydrolase-like"/>
    <property type="match status" value="1"/>
</dbReference>
<comment type="caution">
    <text evidence="2">The sequence shown here is derived from an EMBL/GenBank/DDBJ whole genome shotgun (WGS) entry which is preliminary data.</text>
</comment>
<dbReference type="PANTHER" id="PTHR43694:SF1">
    <property type="entry name" value="RIBONUCLEASE J"/>
    <property type="match status" value="1"/>
</dbReference>
<sequence length="131" mass="14655">MAKPRLKIIPLGGLGEIGKNMMMMEYENDIIVIDAGLMFPEEEMLGIDLVIPDISYLLEKQEKIRGIVITHGHEDHVGALPYFLPQLNVPVYSTKPCCPMIIIPKLPPKSKRASIPQTARMKAIAPSHLFH</sequence>
<dbReference type="Pfam" id="PF00753">
    <property type="entry name" value="Lactamase_B"/>
    <property type="match status" value="1"/>
</dbReference>
<proteinExistence type="predicted"/>
<dbReference type="SUPFAM" id="SSF56281">
    <property type="entry name" value="Metallo-hydrolase/oxidoreductase"/>
    <property type="match status" value="1"/>
</dbReference>
<evidence type="ECO:0000259" key="1">
    <source>
        <dbReference type="Pfam" id="PF00753"/>
    </source>
</evidence>
<dbReference type="PANTHER" id="PTHR43694">
    <property type="entry name" value="RIBONUCLEASE J"/>
    <property type="match status" value="1"/>
</dbReference>
<dbReference type="InterPro" id="IPR001279">
    <property type="entry name" value="Metallo-B-lactamas"/>
</dbReference>
<name>X1RHD0_9ZZZZ</name>
<dbReference type="InterPro" id="IPR036866">
    <property type="entry name" value="RibonucZ/Hydroxyglut_hydro"/>
</dbReference>
<organism evidence="2">
    <name type="scientific">marine sediment metagenome</name>
    <dbReference type="NCBI Taxonomy" id="412755"/>
    <lineage>
        <taxon>unclassified sequences</taxon>
        <taxon>metagenomes</taxon>
        <taxon>ecological metagenomes</taxon>
    </lineage>
</organism>
<accession>X1RHD0</accession>
<reference evidence="2" key="1">
    <citation type="journal article" date="2014" name="Front. Microbiol.">
        <title>High frequency of phylogenetically diverse reductive dehalogenase-homologous genes in deep subseafloor sedimentary metagenomes.</title>
        <authorList>
            <person name="Kawai M."/>
            <person name="Futagami T."/>
            <person name="Toyoda A."/>
            <person name="Takaki Y."/>
            <person name="Nishi S."/>
            <person name="Hori S."/>
            <person name="Arai W."/>
            <person name="Tsubouchi T."/>
            <person name="Morono Y."/>
            <person name="Uchiyama I."/>
            <person name="Ito T."/>
            <person name="Fujiyama A."/>
            <person name="Inagaki F."/>
            <person name="Takami H."/>
        </authorList>
    </citation>
    <scope>NUCLEOTIDE SEQUENCE</scope>
    <source>
        <strain evidence="2">Expedition CK06-06</strain>
    </source>
</reference>
<dbReference type="EMBL" id="BARW01008086">
    <property type="protein sequence ID" value="GAI80162.1"/>
    <property type="molecule type" value="Genomic_DNA"/>
</dbReference>
<feature type="domain" description="Metallo-beta-lactamase" evidence="1">
    <location>
        <begin position="18"/>
        <end position="93"/>
    </location>
</feature>
<protein>
    <recommendedName>
        <fullName evidence="1">Metallo-beta-lactamase domain-containing protein</fullName>
    </recommendedName>
</protein>
<evidence type="ECO:0000313" key="2">
    <source>
        <dbReference type="EMBL" id="GAI80162.1"/>
    </source>
</evidence>